<feature type="transmembrane region" description="Helical" evidence="2">
    <location>
        <begin position="121"/>
        <end position="143"/>
    </location>
</feature>
<protein>
    <submittedName>
        <fullName evidence="3">Uncharacterized protein</fullName>
    </submittedName>
</protein>
<dbReference type="EMBL" id="JBEPAZ010000005">
    <property type="protein sequence ID" value="MER6427709.1"/>
    <property type="molecule type" value="Genomic_DNA"/>
</dbReference>
<organism evidence="3 4">
    <name type="scientific">Streptomyces sp. 900105245</name>
    <dbReference type="NCBI Taxonomy" id="3154379"/>
    <lineage>
        <taxon>Bacteria</taxon>
        <taxon>Bacillati</taxon>
        <taxon>Actinomycetota</taxon>
        <taxon>Actinomycetes</taxon>
        <taxon>Kitasatosporales</taxon>
        <taxon>Streptomycetaceae</taxon>
        <taxon>Streptomyces</taxon>
    </lineage>
</organism>
<gene>
    <name evidence="3" type="ORF">ABT272_08155</name>
</gene>
<keyword evidence="2" id="KW-0812">Transmembrane</keyword>
<feature type="transmembrane region" description="Helical" evidence="2">
    <location>
        <begin position="82"/>
        <end position="109"/>
    </location>
</feature>
<evidence type="ECO:0000313" key="4">
    <source>
        <dbReference type="Proteomes" id="UP001470023"/>
    </source>
</evidence>
<keyword evidence="4" id="KW-1185">Reference proteome</keyword>
<feature type="region of interest" description="Disordered" evidence="1">
    <location>
        <begin position="171"/>
        <end position="197"/>
    </location>
</feature>
<keyword evidence="2" id="KW-1133">Transmembrane helix</keyword>
<evidence type="ECO:0000256" key="1">
    <source>
        <dbReference type="SAM" id="MobiDB-lite"/>
    </source>
</evidence>
<keyword evidence="2" id="KW-0472">Membrane</keyword>
<evidence type="ECO:0000313" key="3">
    <source>
        <dbReference type="EMBL" id="MER6427709.1"/>
    </source>
</evidence>
<comment type="caution">
    <text evidence="3">The sequence shown here is derived from an EMBL/GenBank/DDBJ whole genome shotgun (WGS) entry which is preliminary data.</text>
</comment>
<reference evidence="3 4" key="1">
    <citation type="submission" date="2024-06" db="EMBL/GenBank/DDBJ databases">
        <title>The Natural Products Discovery Center: Release of the First 8490 Sequenced Strains for Exploring Actinobacteria Biosynthetic Diversity.</title>
        <authorList>
            <person name="Kalkreuter E."/>
            <person name="Kautsar S.A."/>
            <person name="Yang D."/>
            <person name="Bader C.D."/>
            <person name="Teijaro C.N."/>
            <person name="Fluegel L."/>
            <person name="Davis C.M."/>
            <person name="Simpson J.R."/>
            <person name="Lauterbach L."/>
            <person name="Steele A.D."/>
            <person name="Gui C."/>
            <person name="Meng S."/>
            <person name="Li G."/>
            <person name="Viehrig K."/>
            <person name="Ye F."/>
            <person name="Su P."/>
            <person name="Kiefer A.F."/>
            <person name="Nichols A."/>
            <person name="Cepeda A.J."/>
            <person name="Yan W."/>
            <person name="Fan B."/>
            <person name="Jiang Y."/>
            <person name="Adhikari A."/>
            <person name="Zheng C.-J."/>
            <person name="Schuster L."/>
            <person name="Cowan T.M."/>
            <person name="Smanski M.J."/>
            <person name="Chevrette M.G."/>
            <person name="De Carvalho L.P.S."/>
            <person name="Shen B."/>
        </authorList>
    </citation>
    <scope>NUCLEOTIDE SEQUENCE [LARGE SCALE GENOMIC DNA]</scope>
    <source>
        <strain evidence="3 4">NPDC001166</strain>
    </source>
</reference>
<accession>A0ABV1U1X4</accession>
<name>A0ABV1U1X4_9ACTN</name>
<proteinExistence type="predicted"/>
<dbReference type="Proteomes" id="UP001470023">
    <property type="component" value="Unassembled WGS sequence"/>
</dbReference>
<dbReference type="RefSeq" id="WP_352063133.1">
    <property type="nucleotide sequence ID" value="NZ_JBEPAZ010000005.1"/>
</dbReference>
<evidence type="ECO:0000256" key="2">
    <source>
        <dbReference type="SAM" id="Phobius"/>
    </source>
</evidence>
<sequence>MQMTEDFAATAASVASAILIAATVEVSAYRKSIQNSARTGFTSYRRLSEEWRDLSPEDRRAAARSFWESDGPALGVGALKSWVTVVVACVWSVLMLAQGVVIVAGLAWLASDHPKAERLALAMLAIVACGSLMVAVVPILRVLRAPFEPFGGMWAERLIRDRAERVLADENAGAHTADGGAPSRGAAGTDEPAPRTR</sequence>